<name>A0ABS9NVT8_9RHOB</name>
<keyword evidence="4" id="KW-1185">Reference proteome</keyword>
<feature type="compositionally biased region" description="Acidic residues" evidence="1">
    <location>
        <begin position="341"/>
        <end position="355"/>
    </location>
</feature>
<protein>
    <submittedName>
        <fullName evidence="3">FliM/FliN family flagellar motor C-terminal domain-containing protein</fullName>
    </submittedName>
</protein>
<dbReference type="EMBL" id="JAKOEM010000006">
    <property type="protein sequence ID" value="MCG6558328.1"/>
    <property type="molecule type" value="Genomic_DNA"/>
</dbReference>
<keyword evidence="3" id="KW-0966">Cell projection</keyword>
<dbReference type="Proteomes" id="UP001165279">
    <property type="component" value="Unassembled WGS sequence"/>
</dbReference>
<proteinExistence type="predicted"/>
<evidence type="ECO:0000313" key="4">
    <source>
        <dbReference type="Proteomes" id="UP001165279"/>
    </source>
</evidence>
<evidence type="ECO:0000259" key="2">
    <source>
        <dbReference type="Pfam" id="PF01052"/>
    </source>
</evidence>
<dbReference type="InterPro" id="IPR036429">
    <property type="entry name" value="SpoA-like_sf"/>
</dbReference>
<sequence length="391" mass="42372">MATDAENKTVLERKLALARDEGQGDTRSILRALRLALARAADEAVGLAMSVIGATQARRELDELGRAVAEDRLYLMLSGPDGALGAACIDRACVTAILQQQTMGQVVAGGIVERAFTGTDAAMVAPLIDALLPRAREMVDQPADRTCLTGYEFCARAESRRALLLLLEYDRYRAFDLTAEIGGGKAQGQITLILPDRPDAELSGAEGGGTPRGRRLDEAFGVVRAELDAVIARIRLPLAAFAGMQPGDLLPLVGLKLDRTEIVTIERRQVALARLGQSRGMRAVRLNEKLPDPKRIEQAPDDFLAHRPANAQPPQAQVDTDILEHADPPPPRRRSRRTAEDFEEIDPESEGVDDLDALSEFDLPALSTDKVASEIAKLAGLQREEEVAEPR</sequence>
<dbReference type="SUPFAM" id="SSF101801">
    <property type="entry name" value="Surface presentation of antigens (SPOA)"/>
    <property type="match status" value="1"/>
</dbReference>
<keyword evidence="3" id="KW-0969">Cilium</keyword>
<dbReference type="RefSeq" id="WP_238904865.1">
    <property type="nucleotide sequence ID" value="NZ_JAKOEM010000006.1"/>
</dbReference>
<gene>
    <name evidence="3" type="ORF">MB818_08975</name>
</gene>
<comment type="caution">
    <text evidence="3">The sequence shown here is derived from an EMBL/GenBank/DDBJ whole genome shotgun (WGS) entry which is preliminary data.</text>
</comment>
<evidence type="ECO:0000256" key="1">
    <source>
        <dbReference type="SAM" id="MobiDB-lite"/>
    </source>
</evidence>
<dbReference type="Gene3D" id="2.30.330.10">
    <property type="entry name" value="SpoA-like"/>
    <property type="match status" value="1"/>
</dbReference>
<organism evidence="3 4">
    <name type="scientific">Ruegeria alba</name>
    <dbReference type="NCBI Taxonomy" id="2916756"/>
    <lineage>
        <taxon>Bacteria</taxon>
        <taxon>Pseudomonadati</taxon>
        <taxon>Pseudomonadota</taxon>
        <taxon>Alphaproteobacteria</taxon>
        <taxon>Rhodobacterales</taxon>
        <taxon>Roseobacteraceae</taxon>
        <taxon>Ruegeria</taxon>
    </lineage>
</organism>
<dbReference type="InterPro" id="IPR001543">
    <property type="entry name" value="FliN-like_C"/>
</dbReference>
<keyword evidence="3" id="KW-0282">Flagellum</keyword>
<accession>A0ABS9NVT8</accession>
<dbReference type="Pfam" id="PF01052">
    <property type="entry name" value="FliMN_C"/>
    <property type="match status" value="1"/>
</dbReference>
<evidence type="ECO:0000313" key="3">
    <source>
        <dbReference type="EMBL" id="MCG6558328.1"/>
    </source>
</evidence>
<reference evidence="3" key="1">
    <citation type="submission" date="2022-02" db="EMBL/GenBank/DDBJ databases">
        <title>The genome sequence of Ruegeria sp. 1NDH52C.</title>
        <authorList>
            <person name="Du J."/>
        </authorList>
    </citation>
    <scope>NUCLEOTIDE SEQUENCE</scope>
    <source>
        <strain evidence="3">1NDH52C</strain>
    </source>
</reference>
<feature type="domain" description="Flagellar motor switch protein FliN-like C-terminal" evidence="2">
    <location>
        <begin position="223"/>
        <end position="289"/>
    </location>
</feature>
<feature type="region of interest" description="Disordered" evidence="1">
    <location>
        <begin position="305"/>
        <end position="355"/>
    </location>
</feature>